<dbReference type="Gene3D" id="3.40.50.1010">
    <property type="entry name" value="5'-nuclease"/>
    <property type="match status" value="1"/>
</dbReference>
<feature type="region of interest" description="Disordered" evidence="1">
    <location>
        <begin position="151"/>
        <end position="225"/>
    </location>
</feature>
<evidence type="ECO:0000256" key="1">
    <source>
        <dbReference type="SAM" id="MobiDB-lite"/>
    </source>
</evidence>
<dbReference type="GO" id="GO:0010468">
    <property type="term" value="P:regulation of gene expression"/>
    <property type="evidence" value="ECO:0007669"/>
    <property type="project" value="InterPro"/>
</dbReference>
<reference evidence="4 5" key="1">
    <citation type="submission" date="2018-06" db="EMBL/GenBank/DDBJ databases">
        <title>WGS assembly of Brassica rapa FPsc.</title>
        <authorList>
            <person name="Bowman J."/>
            <person name="Kohchi T."/>
            <person name="Yamato K."/>
            <person name="Jenkins J."/>
            <person name="Shu S."/>
            <person name="Ishizaki K."/>
            <person name="Yamaoka S."/>
            <person name="Nishihama R."/>
            <person name="Nakamura Y."/>
            <person name="Berger F."/>
            <person name="Adam C."/>
            <person name="Aki S."/>
            <person name="Althoff F."/>
            <person name="Araki T."/>
            <person name="Arteaga-Vazquez M."/>
            <person name="Balasubrmanian S."/>
            <person name="Bauer D."/>
            <person name="Boehm C."/>
            <person name="Briginshaw L."/>
            <person name="Caballero-Perez J."/>
            <person name="Catarino B."/>
            <person name="Chen F."/>
            <person name="Chiyoda S."/>
            <person name="Chovatia M."/>
            <person name="Davies K."/>
            <person name="Delmans M."/>
            <person name="Demura T."/>
            <person name="Dierschke T."/>
            <person name="Dolan L."/>
            <person name="Dorantes-Acosta A."/>
            <person name="Eklund D."/>
            <person name="Florent S."/>
            <person name="Flores-Sandoval E."/>
            <person name="Fujiyama A."/>
            <person name="Fukuzawa H."/>
            <person name="Galik B."/>
            <person name="Grimanelli D."/>
            <person name="Grimwood J."/>
            <person name="Grossniklaus U."/>
            <person name="Hamada T."/>
            <person name="Haseloff J."/>
            <person name="Hetherington A."/>
            <person name="Higo A."/>
            <person name="Hirakawa Y."/>
            <person name="Hundley H."/>
            <person name="Ikeda Y."/>
            <person name="Inoue K."/>
            <person name="Inoue S."/>
            <person name="Ishida S."/>
            <person name="Jia Q."/>
            <person name="Kakita M."/>
            <person name="Kanazawa T."/>
            <person name="Kawai Y."/>
            <person name="Kawashima T."/>
            <person name="Kennedy M."/>
            <person name="Kinose K."/>
            <person name="Kinoshita T."/>
            <person name="Kohara Y."/>
            <person name="Koide E."/>
            <person name="Komatsu K."/>
            <person name="Kopischke S."/>
            <person name="Kubo M."/>
            <person name="Kyozuka J."/>
            <person name="Lagercrantz U."/>
            <person name="Lin S."/>
            <person name="Lindquist E."/>
            <person name="Lipzen A."/>
            <person name="Lu C."/>
            <person name="Luna E."/>
            <person name="Martienssen R."/>
            <person name="Minamino N."/>
            <person name="Mizutani M."/>
            <person name="Mizutani M."/>
            <person name="Mochizuki N."/>
            <person name="Monte I."/>
            <person name="Mosher R."/>
            <person name="Nagasaki H."/>
            <person name="Nakagami H."/>
            <person name="Naramoto S."/>
            <person name="Nishitani K."/>
            <person name="Ohtani M."/>
            <person name="Okamoto T."/>
            <person name="Okumura M."/>
            <person name="Phillips J."/>
            <person name="Pollak B."/>
            <person name="Reinders A."/>
            <person name="Roevekamp M."/>
            <person name="Sano R."/>
            <person name="Sawa S."/>
            <person name="Schmid M."/>
            <person name="Shirakawa M."/>
            <person name="Solano R."/>
            <person name="Spunde A."/>
            <person name="Suetsugu N."/>
            <person name="Sugano S."/>
            <person name="Sugiyama A."/>
            <person name="Sun R."/>
            <person name="Suzuki Y."/>
            <person name="Takenaka M."/>
            <person name="Takezawa D."/>
            <person name="Tomogane H."/>
            <person name="Tsuzuki M."/>
            <person name="Ueda T."/>
            <person name="Umeda M."/>
            <person name="Ward J."/>
            <person name="Watanabe Y."/>
            <person name="Yazaki K."/>
            <person name="Yokoyama R."/>
            <person name="Yoshitake Y."/>
            <person name="Yotsui I."/>
            <person name="Zachgo S."/>
            <person name="Schmutz J."/>
        </authorList>
    </citation>
    <scope>NUCLEOTIDE SEQUENCE [LARGE SCALE GENOMIC DNA]</scope>
    <source>
        <strain evidence="5">cv. B-3</strain>
    </source>
</reference>
<dbReference type="PANTHER" id="PTHR14379">
    <property type="entry name" value="LIMKAIN B LKAP"/>
    <property type="match status" value="1"/>
</dbReference>
<keyword evidence="2" id="KW-1133">Transmembrane helix</keyword>
<dbReference type="EMBL" id="CM010634">
    <property type="protein sequence ID" value="RID55481.1"/>
    <property type="molecule type" value="Genomic_DNA"/>
</dbReference>
<name>A0A397YQC9_BRACM</name>
<feature type="transmembrane region" description="Helical" evidence="2">
    <location>
        <begin position="242"/>
        <end position="261"/>
    </location>
</feature>
<dbReference type="Proteomes" id="UP000264353">
    <property type="component" value="Chromosome A7"/>
</dbReference>
<proteinExistence type="predicted"/>
<dbReference type="InterPro" id="IPR024768">
    <property type="entry name" value="Marf1"/>
</dbReference>
<protein>
    <recommendedName>
        <fullName evidence="3">NYN domain-containing protein</fullName>
    </recommendedName>
</protein>
<organism evidence="4 5">
    <name type="scientific">Brassica campestris</name>
    <name type="common">Field mustard</name>
    <dbReference type="NCBI Taxonomy" id="3711"/>
    <lineage>
        <taxon>Eukaryota</taxon>
        <taxon>Viridiplantae</taxon>
        <taxon>Streptophyta</taxon>
        <taxon>Embryophyta</taxon>
        <taxon>Tracheophyta</taxon>
        <taxon>Spermatophyta</taxon>
        <taxon>Magnoliopsida</taxon>
        <taxon>eudicotyledons</taxon>
        <taxon>Gunneridae</taxon>
        <taxon>Pentapetalae</taxon>
        <taxon>rosids</taxon>
        <taxon>malvids</taxon>
        <taxon>Brassicales</taxon>
        <taxon>Brassicaceae</taxon>
        <taxon>Brassiceae</taxon>
        <taxon>Brassica</taxon>
    </lineage>
</organism>
<dbReference type="GO" id="GO:0005777">
    <property type="term" value="C:peroxisome"/>
    <property type="evidence" value="ECO:0007669"/>
    <property type="project" value="InterPro"/>
</dbReference>
<accession>A0A397YQC9</accession>
<feature type="non-terminal residue" evidence="4">
    <location>
        <position position="1"/>
    </location>
</feature>
<dbReference type="GO" id="GO:0004540">
    <property type="term" value="F:RNA nuclease activity"/>
    <property type="evidence" value="ECO:0007669"/>
    <property type="project" value="InterPro"/>
</dbReference>
<keyword evidence="2" id="KW-0812">Transmembrane</keyword>
<feature type="non-terminal residue" evidence="4">
    <location>
        <position position="262"/>
    </location>
</feature>
<dbReference type="Pfam" id="PF01936">
    <property type="entry name" value="NYN"/>
    <property type="match status" value="1"/>
</dbReference>
<feature type="domain" description="NYN" evidence="3">
    <location>
        <begin position="73"/>
        <end position="138"/>
    </location>
</feature>
<dbReference type="CDD" id="cd10910">
    <property type="entry name" value="PIN_limkain_b1_N_like"/>
    <property type="match status" value="1"/>
</dbReference>
<gene>
    <name evidence="4" type="ORF">BRARA_G02738</name>
</gene>
<keyword evidence="2" id="KW-0472">Membrane</keyword>
<evidence type="ECO:0000313" key="5">
    <source>
        <dbReference type="Proteomes" id="UP000264353"/>
    </source>
</evidence>
<dbReference type="InterPro" id="IPR021139">
    <property type="entry name" value="NYN"/>
</dbReference>
<feature type="compositionally biased region" description="Polar residues" evidence="1">
    <location>
        <begin position="151"/>
        <end position="174"/>
    </location>
</feature>
<feature type="compositionally biased region" description="Pro residues" evidence="1">
    <location>
        <begin position="181"/>
        <end position="197"/>
    </location>
</feature>
<sequence length="262" mass="28917">SLIRIERFLWRSSAMNTVGERYLGTVEMAEAPYMTAKTSVWWDIESCQIPRGFDAYGIAQNIGSALEKMNYCGVKEASDKKILVDMLLRAVDIPAPATFMLISGDIDFSNALQQLRVRRYNIILAQPQEGSALLVHAARTVWLWTSPSAGGSPLTQSGSSQLVSNETTSPNTQYPYSSRPVPSPVRQPNPNPGPFPVRRPNADPSGSSGNRIPNQAQNNSPTAARQCACNRRPRCGNVFLDLPPENLFLILFFCMLCLILIK</sequence>
<dbReference type="AlphaFoldDB" id="A0A397YQC9"/>
<feature type="compositionally biased region" description="Polar residues" evidence="1">
    <location>
        <begin position="204"/>
        <end position="223"/>
    </location>
</feature>
<evidence type="ECO:0000259" key="3">
    <source>
        <dbReference type="Pfam" id="PF01936"/>
    </source>
</evidence>
<evidence type="ECO:0000256" key="2">
    <source>
        <dbReference type="SAM" id="Phobius"/>
    </source>
</evidence>
<dbReference type="PANTHER" id="PTHR14379:SF7">
    <property type="entry name" value="ENDONUCLEASE OR GLYCOSYL HYDROLASE-RELATED"/>
    <property type="match status" value="1"/>
</dbReference>
<evidence type="ECO:0000313" key="4">
    <source>
        <dbReference type="EMBL" id="RID55481.1"/>
    </source>
</evidence>